<gene>
    <name evidence="1" type="ORF">SAMN06264365_13627</name>
</gene>
<dbReference type="RefSeq" id="WP_089298999.1">
    <property type="nucleotide sequence ID" value="NZ_BOMU01000126.1"/>
</dbReference>
<name>A0A239JMG0_9ACTN</name>
<accession>A0A239JMG0</accession>
<evidence type="ECO:0000313" key="1">
    <source>
        <dbReference type="EMBL" id="SNT06513.1"/>
    </source>
</evidence>
<evidence type="ECO:0000313" key="2">
    <source>
        <dbReference type="Proteomes" id="UP000198415"/>
    </source>
</evidence>
<reference evidence="1 2" key="1">
    <citation type="submission" date="2017-06" db="EMBL/GenBank/DDBJ databases">
        <authorList>
            <person name="Kim H.J."/>
            <person name="Triplett B.A."/>
        </authorList>
    </citation>
    <scope>NUCLEOTIDE SEQUENCE [LARGE SCALE GENOMIC DNA]</scope>
    <source>
        <strain evidence="1 2">DSM 43151</strain>
    </source>
</reference>
<organism evidence="1 2">
    <name type="scientific">Actinoplanes regularis</name>
    <dbReference type="NCBI Taxonomy" id="52697"/>
    <lineage>
        <taxon>Bacteria</taxon>
        <taxon>Bacillati</taxon>
        <taxon>Actinomycetota</taxon>
        <taxon>Actinomycetes</taxon>
        <taxon>Micromonosporales</taxon>
        <taxon>Micromonosporaceae</taxon>
        <taxon>Actinoplanes</taxon>
    </lineage>
</organism>
<protein>
    <submittedName>
        <fullName evidence="1">Uncharacterized protein</fullName>
    </submittedName>
</protein>
<proteinExistence type="predicted"/>
<sequence length="177" mass="19087">MEALAVLASFGATGHVGLLHPGAQLRDVCAVHGMPWDIGRIDNRHRWPHLYSYGDVELVVCRCRIITSVLVQTGRGTVDLPSQAQPGEVIALPVRLTLAQVVGALAAAGCPWERLRPIAGQCGLRTLPQRVDFTFITDDGPDPVLHSVGTWAHRHDCMPAEVAEAAFADDFPTEQPG</sequence>
<dbReference type="AlphaFoldDB" id="A0A239JMG0"/>
<dbReference type="OrthoDB" id="3637795at2"/>
<dbReference type="Proteomes" id="UP000198415">
    <property type="component" value="Unassembled WGS sequence"/>
</dbReference>
<dbReference type="EMBL" id="FZNR01000036">
    <property type="protein sequence ID" value="SNT06513.1"/>
    <property type="molecule type" value="Genomic_DNA"/>
</dbReference>
<keyword evidence="2" id="KW-1185">Reference proteome</keyword>